<organism evidence="2 3">
    <name type="scientific">Caldicellulosiruptor acetigenus (strain ATCC 700853 / DSM 12137 / I77R1B)</name>
    <name type="common">Caldicellulosiruptor kristjanssonii</name>
    <dbReference type="NCBI Taxonomy" id="632335"/>
    <lineage>
        <taxon>Bacteria</taxon>
        <taxon>Bacillati</taxon>
        <taxon>Bacillota</taxon>
        <taxon>Bacillota incertae sedis</taxon>
        <taxon>Caldicellulosiruptorales</taxon>
        <taxon>Caldicellulosiruptoraceae</taxon>
        <taxon>Caldicellulosiruptor</taxon>
    </lineage>
</organism>
<keyword evidence="1" id="KW-1133">Transmembrane helix</keyword>
<evidence type="ECO:0000256" key="1">
    <source>
        <dbReference type="SAM" id="Phobius"/>
    </source>
</evidence>
<gene>
    <name evidence="2" type="ordered locus">Calkr_2384</name>
</gene>
<dbReference type="RefSeq" id="WP_013429263.1">
    <property type="nucleotide sequence ID" value="NC_014721.1"/>
</dbReference>
<dbReference type="STRING" id="632335.Calkr_2384"/>
<accession>E4S7E3</accession>
<keyword evidence="3" id="KW-1185">Reference proteome</keyword>
<keyword evidence="1" id="KW-0812">Transmembrane</keyword>
<reference key="1">
    <citation type="submission" date="2010-11" db="EMBL/GenBank/DDBJ databases">
        <title>Complete sequence of chromosome of Caldicellulosiruptor kristjanssonii 177R1B.</title>
        <authorList>
            <consortium name="US DOE Joint Genome Institute"/>
            <person name="Lucas S."/>
            <person name="Copeland A."/>
            <person name="Lapidus A."/>
            <person name="Cheng J.-F."/>
            <person name="Bruce D."/>
            <person name="Goodwin L."/>
            <person name="Pitluck S."/>
            <person name="Davenport K."/>
            <person name="Detter J.C."/>
            <person name="Han C."/>
            <person name="Tapia R."/>
            <person name="Land M."/>
            <person name="Hauser L."/>
            <person name="Jeffries C."/>
            <person name="Kyrpides N."/>
            <person name="Ivanova N."/>
            <person name="Mikhailova N."/>
            <person name="Blumer-Schuette S.E."/>
            <person name="Kelly R.M."/>
            <person name="Woyke T."/>
        </authorList>
    </citation>
    <scope>NUCLEOTIDE SEQUENCE</scope>
    <source>
        <strain>177R1B</strain>
    </source>
</reference>
<feature type="transmembrane region" description="Helical" evidence="1">
    <location>
        <begin position="64"/>
        <end position="87"/>
    </location>
</feature>
<reference evidence="2 3" key="2">
    <citation type="journal article" date="2011" name="J. Bacteriol.">
        <title>Complete genome sequences for the anaerobic, extremely thermophilic plant biomass-degrading bacteria Caldicellulosiruptor hydrothermalis, Caldicellulosiruptor kristjanssonii, Caldicellulosiruptor kronotskyensis, Caldicellulosiruptor owensenis, and Caldicellulosiruptor lactoaceticus.</title>
        <authorList>
            <person name="Blumer-Schuette S.E."/>
            <person name="Ozdemir I."/>
            <person name="Mistry D."/>
            <person name="Lucas S."/>
            <person name="Lapidus A."/>
            <person name="Cheng J.F."/>
            <person name="Goodwin L.A."/>
            <person name="Pitluck S."/>
            <person name="Land M.L."/>
            <person name="Hauser L.J."/>
            <person name="Woyke T."/>
            <person name="Mikhailova N."/>
            <person name="Pati A."/>
            <person name="Kyrpides N.C."/>
            <person name="Ivanova N."/>
            <person name="Detter J.C."/>
            <person name="Walston-Davenport K."/>
            <person name="Han S."/>
            <person name="Adams M.W."/>
            <person name="Kelly R.M."/>
        </authorList>
    </citation>
    <scope>NUCLEOTIDE SEQUENCE [LARGE SCALE GENOMIC DNA]</scope>
    <source>
        <strain evidence="3">ATCC 700853 / DSM 12137 / I77R1B</strain>
    </source>
</reference>
<dbReference type="OrthoDB" id="1716513at2"/>
<feature type="transmembrane region" description="Helical" evidence="1">
    <location>
        <begin position="5"/>
        <end position="23"/>
    </location>
</feature>
<proteinExistence type="predicted"/>
<dbReference type="KEGG" id="cki:Calkr_2384"/>
<keyword evidence="1" id="KW-0472">Membrane</keyword>
<dbReference type="AlphaFoldDB" id="E4S7E3"/>
<evidence type="ECO:0000313" key="3">
    <source>
        <dbReference type="Proteomes" id="UP000009256"/>
    </source>
</evidence>
<feature type="transmembrane region" description="Helical" evidence="1">
    <location>
        <begin position="115"/>
        <end position="140"/>
    </location>
</feature>
<protein>
    <submittedName>
        <fullName evidence="2">Uncharacterized protein</fullName>
    </submittedName>
</protein>
<dbReference type="EMBL" id="CP002326">
    <property type="protein sequence ID" value="ADQ41826.1"/>
    <property type="molecule type" value="Genomic_DNA"/>
</dbReference>
<dbReference type="Proteomes" id="UP000009256">
    <property type="component" value="Chromosome"/>
</dbReference>
<feature type="transmembrane region" description="Helical" evidence="1">
    <location>
        <begin position="35"/>
        <end position="52"/>
    </location>
</feature>
<sequence length="147" mass="16314">MKRSVYIFAFLAIVYEIFVGTLLTLKRENISLSEYWGWGLSVIAMVAILGLLNGIFGGEKLSNILAINIFAVIIINLISAMFTPLILTEDVKQKLLKEATQKNIELSLGNNMGNIISGIMLYSVIVALMTFAGFKISAILRKKLKRN</sequence>
<evidence type="ECO:0000313" key="2">
    <source>
        <dbReference type="EMBL" id="ADQ41826.1"/>
    </source>
</evidence>
<name>E4S7E3_CALA7</name>
<dbReference type="HOGENOM" id="CLU_144652_0_0_9"/>